<organism evidence="1 2">
    <name type="scientific">Trichinella pseudospiralis</name>
    <name type="common">Parasitic roundworm</name>
    <dbReference type="NCBI Taxonomy" id="6337"/>
    <lineage>
        <taxon>Eukaryota</taxon>
        <taxon>Metazoa</taxon>
        <taxon>Ecdysozoa</taxon>
        <taxon>Nematoda</taxon>
        <taxon>Enoplea</taxon>
        <taxon>Dorylaimia</taxon>
        <taxon>Trichinellida</taxon>
        <taxon>Trichinellidae</taxon>
        <taxon>Trichinella</taxon>
    </lineage>
</organism>
<proteinExistence type="predicted"/>
<protein>
    <submittedName>
        <fullName evidence="1">Uncharacterized protein</fullName>
    </submittedName>
</protein>
<name>A0A0V1FNA3_TRIPS</name>
<comment type="caution">
    <text evidence="1">The sequence shown here is derived from an EMBL/GenBank/DDBJ whole genome shotgun (WGS) entry which is preliminary data.</text>
</comment>
<evidence type="ECO:0000313" key="2">
    <source>
        <dbReference type="Proteomes" id="UP000054995"/>
    </source>
</evidence>
<dbReference type="Proteomes" id="UP000054995">
    <property type="component" value="Unassembled WGS sequence"/>
</dbReference>
<keyword evidence="2" id="KW-1185">Reference proteome</keyword>
<evidence type="ECO:0000313" key="1">
    <source>
        <dbReference type="EMBL" id="KRY87452.1"/>
    </source>
</evidence>
<dbReference type="EMBL" id="JYDT01000055">
    <property type="protein sequence ID" value="KRY87452.1"/>
    <property type="molecule type" value="Genomic_DNA"/>
</dbReference>
<reference evidence="1 2" key="1">
    <citation type="submission" date="2015-01" db="EMBL/GenBank/DDBJ databases">
        <title>Evolution of Trichinella species and genotypes.</title>
        <authorList>
            <person name="Korhonen P.K."/>
            <person name="Edoardo P."/>
            <person name="Giuseppe L.R."/>
            <person name="Gasser R.B."/>
        </authorList>
    </citation>
    <scope>NUCLEOTIDE SEQUENCE [LARGE SCALE GENOMIC DNA]</scope>
    <source>
        <strain evidence="1">ISS470</strain>
    </source>
</reference>
<sequence length="84" mass="8979">MEAANVSSDHPLSVFKIFIVGFAAMAGFSCATSGIEVKVEMYASVPDESGKGWPISSIVATQWQSLSFTNQRVEAPQSINSTVH</sequence>
<gene>
    <name evidence="1" type="ORF">T4D_10286</name>
</gene>
<accession>A0A0V1FNA3</accession>